<dbReference type="EMBL" id="MW015081">
    <property type="protein sequence ID" value="QPX48242.1"/>
    <property type="molecule type" value="Genomic_DNA"/>
</dbReference>
<sequence>MPREWNTDERKPWNAPIHQILKAIDNHTYEYFKSGNLWHLEKAEILRKYVSELKTWIHQQEGK</sequence>
<protein>
    <submittedName>
        <fullName evidence="1">Uncharacterized protein</fullName>
    </submittedName>
</protein>
<dbReference type="RefSeq" id="YP_010670252.1">
    <property type="nucleotide sequence ID" value="NC_070963.1"/>
</dbReference>
<organism evidence="1 2">
    <name type="scientific">Synechococcus phage S-SRM01</name>
    <dbReference type="NCBI Taxonomy" id="2781608"/>
    <lineage>
        <taxon>Viruses</taxon>
        <taxon>Duplodnaviria</taxon>
        <taxon>Heunggongvirae</taxon>
        <taxon>Uroviricota</taxon>
        <taxon>Caudoviricetes</taxon>
        <taxon>Pantevenvirales</taxon>
        <taxon>Kyanoviridae</taxon>
        <taxon>Serangoonvirus</taxon>
        <taxon>Serangoonvirus essarone</taxon>
    </lineage>
</organism>
<evidence type="ECO:0000313" key="1">
    <source>
        <dbReference type="EMBL" id="QPX48242.1"/>
    </source>
</evidence>
<proteinExistence type="predicted"/>
<keyword evidence="2" id="KW-1185">Reference proteome</keyword>
<accession>A0A879R233</accession>
<reference evidence="1" key="1">
    <citation type="submission" date="2020-09" db="EMBL/GenBank/DDBJ databases">
        <authorList>
            <person name="Zhang D."/>
            <person name="Hatherill J.R."/>
            <person name="Ramirez J.F."/>
            <person name="Edinger B."/>
            <person name="Balarin R."/>
            <person name="Sullivan A."/>
            <person name="Humpal K.M."/>
            <person name="Guseva A."/>
            <person name="Butela K.A."/>
            <person name="Garlena R.A."/>
            <person name="Russell D.A."/>
            <person name="Pope W.H."/>
            <person name="Jacobs-Sera D."/>
            <person name="Hatfull G.F."/>
        </authorList>
    </citation>
    <scope>NUCLEOTIDE SEQUENCE</scope>
</reference>
<name>A0A879R233_9CAUD</name>
<dbReference type="GeneID" id="77946447"/>
<dbReference type="Proteomes" id="UP000664915">
    <property type="component" value="Segment"/>
</dbReference>
<evidence type="ECO:0000313" key="2">
    <source>
        <dbReference type="Proteomes" id="UP000664915"/>
    </source>
</evidence>
<dbReference type="KEGG" id="vg:77946447"/>